<reference evidence="2" key="1">
    <citation type="journal article" date="2020" name="New Phytol.">
        <title>Comparative genomics reveals dynamic genome evolution in host specialist ectomycorrhizal fungi.</title>
        <authorList>
            <person name="Lofgren L.A."/>
            <person name="Nguyen N.H."/>
            <person name="Vilgalys R."/>
            <person name="Ruytinx J."/>
            <person name="Liao H.L."/>
            <person name="Branco S."/>
            <person name="Kuo A."/>
            <person name="LaButti K."/>
            <person name="Lipzen A."/>
            <person name="Andreopoulos W."/>
            <person name="Pangilinan J."/>
            <person name="Riley R."/>
            <person name="Hundley H."/>
            <person name="Na H."/>
            <person name="Barry K."/>
            <person name="Grigoriev I.V."/>
            <person name="Stajich J.E."/>
            <person name="Kennedy P.G."/>
        </authorList>
    </citation>
    <scope>NUCLEOTIDE SEQUENCE</scope>
    <source>
        <strain evidence="2">MN1</strain>
    </source>
</reference>
<dbReference type="GeneID" id="64633702"/>
<dbReference type="Proteomes" id="UP000807769">
    <property type="component" value="Unassembled WGS sequence"/>
</dbReference>
<gene>
    <name evidence="2" type="ORF">BJ212DRAFT_1478290</name>
</gene>
<feature type="compositionally biased region" description="Polar residues" evidence="1">
    <location>
        <begin position="259"/>
        <end position="268"/>
    </location>
</feature>
<dbReference type="EMBL" id="JABBWG010000008">
    <property type="protein sequence ID" value="KAG1820140.1"/>
    <property type="molecule type" value="Genomic_DNA"/>
</dbReference>
<name>A0A9P7JFG8_9AGAM</name>
<feature type="compositionally biased region" description="Polar residues" evidence="1">
    <location>
        <begin position="229"/>
        <end position="240"/>
    </location>
</feature>
<proteinExistence type="predicted"/>
<organism evidence="2 3">
    <name type="scientific">Suillus subaureus</name>
    <dbReference type="NCBI Taxonomy" id="48587"/>
    <lineage>
        <taxon>Eukaryota</taxon>
        <taxon>Fungi</taxon>
        <taxon>Dikarya</taxon>
        <taxon>Basidiomycota</taxon>
        <taxon>Agaricomycotina</taxon>
        <taxon>Agaricomycetes</taxon>
        <taxon>Agaricomycetidae</taxon>
        <taxon>Boletales</taxon>
        <taxon>Suillineae</taxon>
        <taxon>Suillaceae</taxon>
        <taxon>Suillus</taxon>
    </lineage>
</organism>
<protein>
    <submittedName>
        <fullName evidence="2">Uncharacterized protein</fullName>
    </submittedName>
</protein>
<feature type="compositionally biased region" description="Low complexity" evidence="1">
    <location>
        <begin position="241"/>
        <end position="251"/>
    </location>
</feature>
<keyword evidence="3" id="KW-1185">Reference proteome</keyword>
<sequence length="299" mass="33497">MIPTLLFPVGKFWPTLTHSLPGSAQLTDALLKTMNFFQSSPSVVPNNDFVNLKDVFTKEALDLVELSDDERTPHDRFKYHINAILPSTPTLTIDKTFIADNAPSWPTRFGPQIPGAICPTEILPQKSRPHKLKQQKSPVVTYYMQQHRAFPHPATRQQDWSVPFQRQPGPPMKARIVPAIPAATTTYLADARPDTSNILRSPTAALLLTKTPRTTAVTIAHHSHGPQADESNTAHQEMTVSTTLSNNTTSRYSRRSTKDATTLLQRSRQPTLTAHWECDNSPRLSRLHQENPPSTNYVK</sequence>
<comment type="caution">
    <text evidence="2">The sequence shown here is derived from an EMBL/GenBank/DDBJ whole genome shotgun (WGS) entry which is preliminary data.</text>
</comment>
<evidence type="ECO:0000313" key="2">
    <source>
        <dbReference type="EMBL" id="KAG1820140.1"/>
    </source>
</evidence>
<dbReference type="RefSeq" id="XP_041195411.1">
    <property type="nucleotide sequence ID" value="XM_041339686.1"/>
</dbReference>
<evidence type="ECO:0000256" key="1">
    <source>
        <dbReference type="SAM" id="MobiDB-lite"/>
    </source>
</evidence>
<dbReference type="AlphaFoldDB" id="A0A9P7JFG8"/>
<accession>A0A9P7JFG8</accession>
<evidence type="ECO:0000313" key="3">
    <source>
        <dbReference type="Proteomes" id="UP000807769"/>
    </source>
</evidence>
<feature type="region of interest" description="Disordered" evidence="1">
    <location>
        <begin position="223"/>
        <end position="268"/>
    </location>
</feature>